<proteinExistence type="predicted"/>
<sequence>MSNQLIQVRSGVDFSSTSISHWPNQMSYVTGASPDLSTASPQASITAWPSEMSWNAISDDTGRLVKEIGHLLQHHNSPAFLSSVSREMSVGERLFDATSAVKVLTAQVAMHMSSEWRDKLFSQIDSLHGLEEWDADDKPVERSSFASFLKAILYIRPQRYPGLGLSYDGNLVAAWTTGQDRLTSEFLARDRVRWVLTCNINGETERSAGETVVSRFYDCLAPYNPTRWFSREQNPYNHA</sequence>
<comment type="caution">
    <text evidence="1">The sequence shown here is derived from an EMBL/GenBank/DDBJ whole genome shotgun (WGS) entry which is preliminary data.</text>
</comment>
<dbReference type="RefSeq" id="WP_163096780.1">
    <property type="nucleotide sequence ID" value="NZ_CP127523.1"/>
</dbReference>
<dbReference type="EMBL" id="WNJL01000016">
    <property type="protein sequence ID" value="NDU41830.1"/>
    <property type="molecule type" value="Genomic_DNA"/>
</dbReference>
<dbReference type="AlphaFoldDB" id="A0A845UB13"/>
<organism evidence="1">
    <name type="scientific">Acidithiobacillus ferrianus</name>
    <dbReference type="NCBI Taxonomy" id="2678518"/>
    <lineage>
        <taxon>Bacteria</taxon>
        <taxon>Pseudomonadati</taxon>
        <taxon>Pseudomonadota</taxon>
        <taxon>Acidithiobacillia</taxon>
        <taxon>Acidithiobacillales</taxon>
        <taxon>Acidithiobacillaceae</taxon>
        <taxon>Acidithiobacillus</taxon>
    </lineage>
</organism>
<reference evidence="1" key="1">
    <citation type="submission" date="2019-11" db="EMBL/GenBank/DDBJ databases">
        <title>Acidithiobacillus ferrianus sp. nov.: a facultatively anaerobic and extremely acidophilic chemolithoautotroph.</title>
        <authorList>
            <person name="Norris P.R."/>
            <person name="Falagan C."/>
            <person name="Moya-Beltran A."/>
            <person name="Castro M."/>
            <person name="Quatrini R."/>
            <person name="Johnson D.B."/>
        </authorList>
    </citation>
    <scope>NUCLEOTIDE SEQUENCE [LARGE SCALE GENOMIC DNA]</scope>
    <source>
        <strain evidence="1">MG</strain>
    </source>
</reference>
<protein>
    <submittedName>
        <fullName evidence="1">Uncharacterized protein</fullName>
    </submittedName>
</protein>
<gene>
    <name evidence="1" type="ORF">GL267_03970</name>
</gene>
<evidence type="ECO:0000313" key="1">
    <source>
        <dbReference type="EMBL" id="NDU41830.1"/>
    </source>
</evidence>
<name>A0A845UB13_9PROT</name>
<accession>A0A845UB13</accession>